<comment type="caution">
    <text evidence="6">The sequence shown here is derived from an EMBL/GenBank/DDBJ whole genome shotgun (WGS) entry which is preliminary data.</text>
</comment>
<feature type="signal peptide" evidence="4">
    <location>
        <begin position="1"/>
        <end position="28"/>
    </location>
</feature>
<gene>
    <name evidence="6" type="ORF">BV97_01414</name>
</gene>
<dbReference type="InterPro" id="IPR029058">
    <property type="entry name" value="AB_hydrolase_fold"/>
</dbReference>
<sequence length="357" mass="37306">MKRMAGMRGLAGCGVMALMLATAPVASGEAVPAAQETSAAPDVRPDVAAYLKAFYAKPNPPFTRELLMQIHKLPPAALAAMAQQDLPIGNVTTKDVTMPGPGGPMALRLFDPRPERGPGPVVVFYHGGGYVLGSIDTHAGLAAEIARQLDLPVVSVEYRLAPENPWPAAPDDGEAAARWVAANGKAFGRAFTGLILSGDSAGGNLTLVTAAALRDKPAAVPVVMQIPIYPATDFGKLYPSSKQFAEGYMLDAKSMASFTEHYAANPKSPRTSPILGDLAGLPPTVLVTAGLDPLRDQGRAYAAKLVETGVPTAYFEGKGLIHGFATFRKAIPSAQTDTAAFLHVARAMLDEAAPPKK</sequence>
<dbReference type="eggNOG" id="COG0657">
    <property type="taxonomic scope" value="Bacteria"/>
</dbReference>
<keyword evidence="2 6" id="KW-0378">Hydrolase</keyword>
<dbReference type="SUPFAM" id="SSF53474">
    <property type="entry name" value="alpha/beta-Hydrolases"/>
    <property type="match status" value="1"/>
</dbReference>
<evidence type="ECO:0000256" key="2">
    <source>
        <dbReference type="ARBA" id="ARBA00022801"/>
    </source>
</evidence>
<comment type="similarity">
    <text evidence="1">Belongs to the 'GDXG' lipolytic enzyme family.</text>
</comment>
<evidence type="ECO:0000256" key="3">
    <source>
        <dbReference type="PROSITE-ProRule" id="PRU10038"/>
    </source>
</evidence>
<evidence type="ECO:0000256" key="1">
    <source>
        <dbReference type="ARBA" id="ARBA00010515"/>
    </source>
</evidence>
<dbReference type="EMBL" id="JFYZ01000003">
    <property type="protein sequence ID" value="EZP83304.1"/>
    <property type="molecule type" value="Genomic_DNA"/>
</dbReference>
<dbReference type="AlphaFoldDB" id="A0A031K279"/>
<dbReference type="PROSITE" id="PS01174">
    <property type="entry name" value="LIPASE_GDXG_SER"/>
    <property type="match status" value="1"/>
</dbReference>
<name>A0A031K279_9SPHN</name>
<evidence type="ECO:0000259" key="5">
    <source>
        <dbReference type="Pfam" id="PF07859"/>
    </source>
</evidence>
<keyword evidence="4" id="KW-0732">Signal</keyword>
<dbReference type="PATRIC" id="fig|158500.4.peg.1451"/>
<evidence type="ECO:0000313" key="6">
    <source>
        <dbReference type="EMBL" id="EZP83304.1"/>
    </source>
</evidence>
<dbReference type="InterPro" id="IPR033140">
    <property type="entry name" value="Lipase_GDXG_put_SER_AS"/>
</dbReference>
<organism evidence="6 7">
    <name type="scientific">Novosphingobium resinovorum</name>
    <dbReference type="NCBI Taxonomy" id="158500"/>
    <lineage>
        <taxon>Bacteria</taxon>
        <taxon>Pseudomonadati</taxon>
        <taxon>Pseudomonadota</taxon>
        <taxon>Alphaproteobacteria</taxon>
        <taxon>Sphingomonadales</taxon>
        <taxon>Sphingomonadaceae</taxon>
        <taxon>Novosphingobium</taxon>
    </lineage>
</organism>
<protein>
    <submittedName>
        <fullName evidence="6">Alpha/beta hydrolase fold-3 protein</fullName>
    </submittedName>
</protein>
<feature type="chain" id="PRO_5001552040" evidence="4">
    <location>
        <begin position="29"/>
        <end position="357"/>
    </location>
</feature>
<dbReference type="Pfam" id="PF07859">
    <property type="entry name" value="Abhydrolase_3"/>
    <property type="match status" value="1"/>
</dbReference>
<dbReference type="GO" id="GO:0016787">
    <property type="term" value="F:hydrolase activity"/>
    <property type="evidence" value="ECO:0007669"/>
    <property type="project" value="UniProtKB-KW"/>
</dbReference>
<proteinExistence type="inferred from homology"/>
<feature type="domain" description="Alpha/beta hydrolase fold-3" evidence="5">
    <location>
        <begin position="122"/>
        <end position="325"/>
    </location>
</feature>
<dbReference type="Proteomes" id="UP000024329">
    <property type="component" value="Unassembled WGS sequence"/>
</dbReference>
<dbReference type="InterPro" id="IPR013094">
    <property type="entry name" value="AB_hydrolase_3"/>
</dbReference>
<dbReference type="STRING" id="158500.BES08_05050"/>
<evidence type="ECO:0000256" key="4">
    <source>
        <dbReference type="SAM" id="SignalP"/>
    </source>
</evidence>
<dbReference type="PANTHER" id="PTHR48081">
    <property type="entry name" value="AB HYDROLASE SUPERFAMILY PROTEIN C4A8.06C"/>
    <property type="match status" value="1"/>
</dbReference>
<evidence type="ECO:0000313" key="7">
    <source>
        <dbReference type="Proteomes" id="UP000024329"/>
    </source>
</evidence>
<accession>A0A031K279</accession>
<dbReference type="Gene3D" id="3.40.50.1820">
    <property type="entry name" value="alpha/beta hydrolase"/>
    <property type="match status" value="1"/>
</dbReference>
<dbReference type="PANTHER" id="PTHR48081:SF8">
    <property type="entry name" value="ALPHA_BETA HYDROLASE FOLD-3 DOMAIN-CONTAINING PROTEIN-RELATED"/>
    <property type="match status" value="1"/>
</dbReference>
<feature type="active site" evidence="3">
    <location>
        <position position="200"/>
    </location>
</feature>
<dbReference type="InterPro" id="IPR050300">
    <property type="entry name" value="GDXG_lipolytic_enzyme"/>
</dbReference>
<reference evidence="6 7" key="1">
    <citation type="submission" date="2014-03" db="EMBL/GenBank/DDBJ databases">
        <title>Whole genome sequence of Novosphingobium resinovorum KF1.</title>
        <authorList>
            <person name="Gan H.M."/>
            <person name="Gan H.Y."/>
            <person name="Chew T.H."/>
            <person name="Savka M.A."/>
        </authorList>
    </citation>
    <scope>NUCLEOTIDE SEQUENCE [LARGE SCALE GENOMIC DNA]</scope>
    <source>
        <strain evidence="6 7">KF1</strain>
    </source>
</reference>